<organism evidence="1 3">
    <name type="scientific">Plasmodiophora brassicae</name>
    <name type="common">Clubroot disease agent</name>
    <dbReference type="NCBI Taxonomy" id="37360"/>
    <lineage>
        <taxon>Eukaryota</taxon>
        <taxon>Sar</taxon>
        <taxon>Rhizaria</taxon>
        <taxon>Endomyxa</taxon>
        <taxon>Phytomyxea</taxon>
        <taxon>Plasmodiophorida</taxon>
        <taxon>Plasmodiophoridae</taxon>
        <taxon>Plasmodiophora</taxon>
    </lineage>
</organism>
<dbReference type="EMBL" id="CDSF01000083">
    <property type="protein sequence ID" value="CEO98209.1"/>
    <property type="molecule type" value="Genomic_DNA"/>
</dbReference>
<protein>
    <submittedName>
        <fullName evidence="1">Uncharacterized protein</fullName>
    </submittedName>
</protein>
<dbReference type="Proteomes" id="UP000039324">
    <property type="component" value="Unassembled WGS sequence"/>
</dbReference>
<evidence type="ECO:0000313" key="4">
    <source>
        <dbReference type="Proteomes" id="UP000290189"/>
    </source>
</evidence>
<reference evidence="2 4" key="2">
    <citation type="submission" date="2018-03" db="EMBL/GenBank/DDBJ databases">
        <authorList>
            <person name="Fogelqvist J."/>
        </authorList>
    </citation>
    <scope>NUCLEOTIDE SEQUENCE [LARGE SCALE GENOMIC DNA]</scope>
</reference>
<evidence type="ECO:0000313" key="2">
    <source>
        <dbReference type="EMBL" id="SPQ95221.1"/>
    </source>
</evidence>
<evidence type="ECO:0000313" key="3">
    <source>
        <dbReference type="Proteomes" id="UP000039324"/>
    </source>
</evidence>
<reference evidence="1 3" key="1">
    <citation type="submission" date="2015-02" db="EMBL/GenBank/DDBJ databases">
        <authorList>
            <person name="Chooi Y.-H."/>
        </authorList>
    </citation>
    <scope>NUCLEOTIDE SEQUENCE [LARGE SCALE GENOMIC DNA]</scope>
    <source>
        <strain evidence="1">E3</strain>
    </source>
</reference>
<geneLocation type="mitochondrion" evidence="2"/>
<sequence length="461" mass="50978">MQCGLPHWPVSLTHTQSVGGLRRAGQRAVIPQIDALLHSLSVPKEPMLRTLLLAAAAVVAVAAQPRAAVVFTDVKLDDKVGIDHLSCIGIYDHVTAVITGVKDTQRAHSDLRDFLNSMELLRAASVKCSPVFVLGVESMNEKPVPHEVNFIGDGIPVPSFVDNINGWFQSSTIVDIYQIAPTPKIYVATVADVNHVQVGRYHLVHGYNSKQWDDNGKESDVAQGEFLHNLTKYIRSKHENPAVVFTNNFASFEPAGAGSSQLYSDVKPFLPEDHLEAALNDPFHTKKLLEVQKALHDFGISIDATLFPDPESYGRDLQPTKEYLQALVLEARKNEPGTQGQILRQHFINYIDESVKALERVEGCDTKMLLRVKTHVLGAFRKPLSVELCDANHIAAVVDIMEERNTISGMCKANNMRGMKFVYNDGDGFFQFAPDDEAGDQMLYSLNAARCLALLATKWPK</sequence>
<dbReference type="AlphaFoldDB" id="A0A0G4ISU3"/>
<dbReference type="Proteomes" id="UP000290189">
    <property type="component" value="Unassembled WGS sequence"/>
</dbReference>
<proteinExistence type="predicted"/>
<gene>
    <name evidence="1" type="ORF">PBRA_006323</name>
    <name evidence="2" type="ORF">PLBR_LOCUS2436</name>
</gene>
<dbReference type="EMBL" id="OVEO01000003">
    <property type="protein sequence ID" value="SPQ95221.1"/>
    <property type="molecule type" value="Genomic_DNA"/>
</dbReference>
<dbReference type="OrthoDB" id="2546683at2759"/>
<keyword evidence="3" id="KW-1185">Reference proteome</keyword>
<keyword evidence="2" id="KW-0496">Mitochondrion</keyword>
<evidence type="ECO:0000313" key="1">
    <source>
        <dbReference type="EMBL" id="CEO98209.1"/>
    </source>
</evidence>
<accession>A0A0G4ISU3</accession>
<name>A0A0G4ISU3_PLABS</name>